<name>A0A4R6JR67_9ACTN</name>
<evidence type="ECO:0000313" key="2">
    <source>
        <dbReference type="EMBL" id="TDO37396.1"/>
    </source>
</evidence>
<dbReference type="Gene3D" id="1.20.120.450">
    <property type="entry name" value="dinb family like domain"/>
    <property type="match status" value="1"/>
</dbReference>
<dbReference type="InterPro" id="IPR017517">
    <property type="entry name" value="Maleyloyr_isom"/>
</dbReference>
<dbReference type="Proteomes" id="UP000294901">
    <property type="component" value="Unassembled WGS sequence"/>
</dbReference>
<dbReference type="RefSeq" id="WP_133872025.1">
    <property type="nucleotide sequence ID" value="NZ_BOMD01000055.1"/>
</dbReference>
<accession>A0A4R6JR67</accession>
<feature type="domain" description="Mycothiol-dependent maleylpyruvate isomerase metal-binding" evidence="1">
    <location>
        <begin position="12"/>
        <end position="148"/>
    </location>
</feature>
<keyword evidence="3" id="KW-1185">Reference proteome</keyword>
<sequence>MTTLAARTIEALRAEHDALASLADSLTPEQIEGPSGASEWTVAQVFSHLGSGAEIGLANLKAELGQAEKPGPDFNQSVWDRWNALSPQEQVSDWRGSDEAYVSALESLTPEQHDNERLNPGFLPEPVSVAGFAGLRLNEVANHTWDVRVAVDPAAGLLDVSTGVVAEHLGGELGFMLGWIAKADALTEPVVVEVAGTPYRIVVGDKAQFTTEALDATATFTGPLEAALRLLTGRLGPRYTADAVQVTGNVTLDELRTVFPGF</sequence>
<proteinExistence type="predicted"/>
<dbReference type="EMBL" id="SNWR01000001">
    <property type="protein sequence ID" value="TDO37396.1"/>
    <property type="molecule type" value="Genomic_DNA"/>
</dbReference>
<dbReference type="OrthoDB" id="3213691at2"/>
<dbReference type="AlphaFoldDB" id="A0A4R6JR67"/>
<comment type="caution">
    <text evidence="2">The sequence shown here is derived from an EMBL/GenBank/DDBJ whole genome shotgun (WGS) entry which is preliminary data.</text>
</comment>
<organism evidence="2 3">
    <name type="scientific">Paractinoplanes brasiliensis</name>
    <dbReference type="NCBI Taxonomy" id="52695"/>
    <lineage>
        <taxon>Bacteria</taxon>
        <taxon>Bacillati</taxon>
        <taxon>Actinomycetota</taxon>
        <taxon>Actinomycetes</taxon>
        <taxon>Micromonosporales</taxon>
        <taxon>Micromonosporaceae</taxon>
        <taxon>Paractinoplanes</taxon>
    </lineage>
</organism>
<dbReference type="NCBIfam" id="TIGR03083">
    <property type="entry name" value="maleylpyruvate isomerase family mycothiol-dependent enzyme"/>
    <property type="match status" value="1"/>
</dbReference>
<dbReference type="InterPro" id="IPR024344">
    <property type="entry name" value="MDMPI_metal-binding"/>
</dbReference>
<dbReference type="Pfam" id="PF11716">
    <property type="entry name" value="MDMPI_N"/>
    <property type="match status" value="1"/>
</dbReference>
<dbReference type="InterPro" id="IPR034660">
    <property type="entry name" value="DinB/YfiT-like"/>
</dbReference>
<dbReference type="SUPFAM" id="SSF109854">
    <property type="entry name" value="DinB/YfiT-like putative metalloenzymes"/>
    <property type="match status" value="1"/>
</dbReference>
<evidence type="ECO:0000313" key="3">
    <source>
        <dbReference type="Proteomes" id="UP000294901"/>
    </source>
</evidence>
<gene>
    <name evidence="2" type="ORF">C8E87_1012</name>
</gene>
<protein>
    <submittedName>
        <fullName evidence="2">Uncharacterized protein (TIGR03083 family)</fullName>
    </submittedName>
</protein>
<reference evidence="2 3" key="1">
    <citation type="submission" date="2019-03" db="EMBL/GenBank/DDBJ databases">
        <title>Sequencing the genomes of 1000 actinobacteria strains.</title>
        <authorList>
            <person name="Klenk H.-P."/>
        </authorList>
    </citation>
    <scope>NUCLEOTIDE SEQUENCE [LARGE SCALE GENOMIC DNA]</scope>
    <source>
        <strain evidence="2 3">DSM 43805</strain>
    </source>
</reference>
<evidence type="ECO:0000259" key="1">
    <source>
        <dbReference type="Pfam" id="PF11716"/>
    </source>
</evidence>
<dbReference type="GO" id="GO:0046872">
    <property type="term" value="F:metal ion binding"/>
    <property type="evidence" value="ECO:0007669"/>
    <property type="project" value="InterPro"/>
</dbReference>